<organism evidence="6 7">
    <name type="scientific">Ficus carica</name>
    <name type="common">Common fig</name>
    <dbReference type="NCBI Taxonomy" id="3494"/>
    <lineage>
        <taxon>Eukaryota</taxon>
        <taxon>Viridiplantae</taxon>
        <taxon>Streptophyta</taxon>
        <taxon>Embryophyta</taxon>
        <taxon>Tracheophyta</taxon>
        <taxon>Spermatophyta</taxon>
        <taxon>Magnoliopsida</taxon>
        <taxon>eudicotyledons</taxon>
        <taxon>Gunneridae</taxon>
        <taxon>Pentapetalae</taxon>
        <taxon>rosids</taxon>
        <taxon>fabids</taxon>
        <taxon>Rosales</taxon>
        <taxon>Moraceae</taxon>
        <taxon>Ficeae</taxon>
        <taxon>Ficus</taxon>
    </lineage>
</organism>
<dbReference type="GO" id="GO:0000287">
    <property type="term" value="F:magnesium ion binding"/>
    <property type="evidence" value="ECO:0007669"/>
    <property type="project" value="InterPro"/>
</dbReference>
<dbReference type="SUPFAM" id="SSF48239">
    <property type="entry name" value="Terpenoid cyclases/Protein prenyltransferases"/>
    <property type="match status" value="1"/>
</dbReference>
<dbReference type="PANTHER" id="PTHR31225">
    <property type="entry name" value="OS04G0344100 PROTEIN-RELATED"/>
    <property type="match status" value="1"/>
</dbReference>
<accession>A0AA88CQB5</accession>
<dbReference type="Pfam" id="PF03936">
    <property type="entry name" value="Terpene_synth_C"/>
    <property type="match status" value="1"/>
</dbReference>
<protein>
    <submittedName>
        <fullName evidence="6">Uncharacterized protein</fullName>
    </submittedName>
</protein>
<evidence type="ECO:0000259" key="4">
    <source>
        <dbReference type="Pfam" id="PF01397"/>
    </source>
</evidence>
<dbReference type="Gene3D" id="1.50.10.130">
    <property type="entry name" value="Terpene synthase, N-terminal domain"/>
    <property type="match status" value="1"/>
</dbReference>
<dbReference type="PANTHER" id="PTHR31225:SF9">
    <property type="entry name" value="TERPENE SYNTHASE 10"/>
    <property type="match status" value="1"/>
</dbReference>
<dbReference type="InterPro" id="IPR005630">
    <property type="entry name" value="Terpene_synthase_metal-bd"/>
</dbReference>
<dbReference type="AlphaFoldDB" id="A0AA88CQB5"/>
<evidence type="ECO:0000259" key="5">
    <source>
        <dbReference type="Pfam" id="PF03936"/>
    </source>
</evidence>
<comment type="cofactor">
    <cofactor evidence="1">
        <name>Mg(2+)</name>
        <dbReference type="ChEBI" id="CHEBI:18420"/>
    </cofactor>
</comment>
<sequence>MGMLSLYEASFHLVHGETILEEAREFSTKNLREFISQNKDENHLSKLIVHALEIPLHWRAPRLEARWFIDLYKRSHDVDSTLLDLAKLDFNWVQSIHQEELKELSRDRLPENYLWATGMVHEPQLEYCRRMSTKIFAILTIIDDVFDVYGKLHELELFTDAFESWNMNAMDQLPDYMKICFLAVYNFTNEVAYHVLKEQGFHILKYLRKAFELKRGDATPKSIQCYMQETGATEDEARQHIKSFIDQTWKQLNKDRTENSPFSRTFIDIVVNLVRITMWMYENRDGFGVQNHGITKDMASLLFLTSIPLGCEVQDI</sequence>
<dbReference type="SUPFAM" id="SSF48576">
    <property type="entry name" value="Terpenoid synthases"/>
    <property type="match status" value="1"/>
</dbReference>
<keyword evidence="3" id="KW-0460">Magnesium</keyword>
<dbReference type="InterPro" id="IPR001906">
    <property type="entry name" value="Terpene_synth_N"/>
</dbReference>
<dbReference type="InterPro" id="IPR008930">
    <property type="entry name" value="Terpenoid_cyclase/PrenylTrfase"/>
</dbReference>
<dbReference type="Pfam" id="PF01397">
    <property type="entry name" value="Terpene_synth"/>
    <property type="match status" value="1"/>
</dbReference>
<dbReference type="InterPro" id="IPR008949">
    <property type="entry name" value="Isoprenoid_synthase_dom_sf"/>
</dbReference>
<evidence type="ECO:0000313" key="6">
    <source>
        <dbReference type="EMBL" id="GMN25467.1"/>
    </source>
</evidence>
<reference evidence="6" key="1">
    <citation type="submission" date="2023-07" db="EMBL/GenBank/DDBJ databases">
        <title>draft genome sequence of fig (Ficus carica).</title>
        <authorList>
            <person name="Takahashi T."/>
            <person name="Nishimura K."/>
        </authorList>
    </citation>
    <scope>NUCLEOTIDE SEQUENCE</scope>
</reference>
<dbReference type="Proteomes" id="UP001187192">
    <property type="component" value="Unassembled WGS sequence"/>
</dbReference>
<evidence type="ECO:0000313" key="7">
    <source>
        <dbReference type="Proteomes" id="UP001187192"/>
    </source>
</evidence>
<comment type="caution">
    <text evidence="6">The sequence shown here is derived from an EMBL/GenBank/DDBJ whole genome shotgun (WGS) entry which is preliminary data.</text>
</comment>
<keyword evidence="2" id="KW-0479">Metal-binding</keyword>
<dbReference type="InterPro" id="IPR050148">
    <property type="entry name" value="Terpene_synthase-like"/>
</dbReference>
<keyword evidence="7" id="KW-1185">Reference proteome</keyword>
<dbReference type="GO" id="GO:0016114">
    <property type="term" value="P:terpenoid biosynthetic process"/>
    <property type="evidence" value="ECO:0007669"/>
    <property type="project" value="InterPro"/>
</dbReference>
<feature type="domain" description="Terpene synthase N-terminal" evidence="4">
    <location>
        <begin position="2"/>
        <end position="52"/>
    </location>
</feature>
<dbReference type="EMBL" id="BTGU01009540">
    <property type="protein sequence ID" value="GMN25467.1"/>
    <property type="molecule type" value="Genomic_DNA"/>
</dbReference>
<dbReference type="Gene3D" id="1.10.600.10">
    <property type="entry name" value="Farnesyl Diphosphate Synthase"/>
    <property type="match status" value="2"/>
</dbReference>
<evidence type="ECO:0000256" key="3">
    <source>
        <dbReference type="ARBA" id="ARBA00022842"/>
    </source>
</evidence>
<evidence type="ECO:0000256" key="2">
    <source>
        <dbReference type="ARBA" id="ARBA00022723"/>
    </source>
</evidence>
<feature type="domain" description="Terpene synthase metal-binding" evidence="5">
    <location>
        <begin position="99"/>
        <end position="211"/>
    </location>
</feature>
<gene>
    <name evidence="6" type="ORF">TIFTF001_051442</name>
</gene>
<dbReference type="GO" id="GO:0010333">
    <property type="term" value="F:terpene synthase activity"/>
    <property type="evidence" value="ECO:0007669"/>
    <property type="project" value="InterPro"/>
</dbReference>
<evidence type="ECO:0000256" key="1">
    <source>
        <dbReference type="ARBA" id="ARBA00001946"/>
    </source>
</evidence>
<dbReference type="InterPro" id="IPR036965">
    <property type="entry name" value="Terpene_synth_N_sf"/>
</dbReference>
<proteinExistence type="predicted"/>
<name>A0AA88CQB5_FICCA</name>